<organism evidence="10">
    <name type="scientific">hydrothermal vent metagenome</name>
    <dbReference type="NCBI Taxonomy" id="652676"/>
    <lineage>
        <taxon>unclassified sequences</taxon>
        <taxon>metagenomes</taxon>
        <taxon>ecological metagenomes</taxon>
    </lineage>
</organism>
<dbReference type="Gene3D" id="2.70.70.10">
    <property type="entry name" value="Glucose Permease (Domain IIA)"/>
    <property type="match status" value="1"/>
</dbReference>
<dbReference type="PANTHER" id="PTHR21666">
    <property type="entry name" value="PEPTIDASE-RELATED"/>
    <property type="match status" value="1"/>
</dbReference>
<dbReference type="InterPro" id="IPR045974">
    <property type="entry name" value="DUF5930"/>
</dbReference>
<dbReference type="Pfam" id="PF01551">
    <property type="entry name" value="Peptidase_M23"/>
    <property type="match status" value="1"/>
</dbReference>
<accession>A0A3B0SVG8</accession>
<evidence type="ECO:0000259" key="9">
    <source>
        <dbReference type="Pfam" id="PF19353"/>
    </source>
</evidence>
<keyword evidence="4" id="KW-0378">Hydrolase</keyword>
<dbReference type="GO" id="GO:0004222">
    <property type="term" value="F:metalloendopeptidase activity"/>
    <property type="evidence" value="ECO:0007669"/>
    <property type="project" value="TreeGrafter"/>
</dbReference>
<dbReference type="FunFam" id="2.70.70.10:FF:000006">
    <property type="entry name" value="M23 family peptidase"/>
    <property type="match status" value="1"/>
</dbReference>
<dbReference type="GO" id="GO:0006508">
    <property type="term" value="P:proteolysis"/>
    <property type="evidence" value="ECO:0007669"/>
    <property type="project" value="UniProtKB-KW"/>
</dbReference>
<dbReference type="EMBL" id="UOEM01000011">
    <property type="protein sequence ID" value="VAW10381.1"/>
    <property type="molecule type" value="Genomic_DNA"/>
</dbReference>
<dbReference type="InterPro" id="IPR011055">
    <property type="entry name" value="Dup_hybrid_motif"/>
</dbReference>
<keyword evidence="6" id="KW-0482">Metalloprotease</keyword>
<reference evidence="10" key="1">
    <citation type="submission" date="2018-06" db="EMBL/GenBank/DDBJ databases">
        <authorList>
            <person name="Zhirakovskaya E."/>
        </authorList>
    </citation>
    <scope>NUCLEOTIDE SEQUENCE</scope>
</reference>
<name>A0A3B0SVG8_9ZZZZ</name>
<evidence type="ECO:0000259" key="8">
    <source>
        <dbReference type="Pfam" id="PF01551"/>
    </source>
</evidence>
<evidence type="ECO:0000256" key="2">
    <source>
        <dbReference type="ARBA" id="ARBA00022670"/>
    </source>
</evidence>
<evidence type="ECO:0000256" key="3">
    <source>
        <dbReference type="ARBA" id="ARBA00022723"/>
    </source>
</evidence>
<evidence type="ECO:0000256" key="5">
    <source>
        <dbReference type="ARBA" id="ARBA00022833"/>
    </source>
</evidence>
<comment type="cofactor">
    <cofactor evidence="1">
        <name>Zn(2+)</name>
        <dbReference type="ChEBI" id="CHEBI:29105"/>
    </cofactor>
</comment>
<keyword evidence="2" id="KW-0645">Protease</keyword>
<dbReference type="InterPro" id="IPR050570">
    <property type="entry name" value="Cell_wall_metabolism_enzyme"/>
</dbReference>
<feature type="transmembrane region" description="Helical" evidence="7">
    <location>
        <begin position="41"/>
        <end position="66"/>
    </location>
</feature>
<evidence type="ECO:0000256" key="7">
    <source>
        <dbReference type="SAM" id="Phobius"/>
    </source>
</evidence>
<proteinExistence type="predicted"/>
<dbReference type="SUPFAM" id="SSF51261">
    <property type="entry name" value="Duplicated hybrid motif"/>
    <property type="match status" value="1"/>
</dbReference>
<dbReference type="CDD" id="cd12797">
    <property type="entry name" value="M23_peptidase"/>
    <property type="match status" value="1"/>
</dbReference>
<keyword evidence="7" id="KW-0472">Membrane</keyword>
<feature type="domain" description="DUF5930" evidence="9">
    <location>
        <begin position="15"/>
        <end position="130"/>
    </location>
</feature>
<protein>
    <submittedName>
        <fullName evidence="10">Phage tail tape measure protein</fullName>
    </submittedName>
</protein>
<evidence type="ECO:0000256" key="1">
    <source>
        <dbReference type="ARBA" id="ARBA00001947"/>
    </source>
</evidence>
<keyword evidence="5" id="KW-0862">Zinc</keyword>
<gene>
    <name evidence="10" type="ORF">MNBD_ALPHA09-1929</name>
</gene>
<feature type="domain" description="M23ase beta-sheet core" evidence="8">
    <location>
        <begin position="330"/>
        <end position="424"/>
    </location>
</feature>
<keyword evidence="7" id="KW-0812">Transmembrane</keyword>
<dbReference type="GO" id="GO:0046872">
    <property type="term" value="F:metal ion binding"/>
    <property type="evidence" value="ECO:0007669"/>
    <property type="project" value="UniProtKB-KW"/>
</dbReference>
<keyword evidence="7" id="KW-1133">Transmembrane helix</keyword>
<dbReference type="PANTHER" id="PTHR21666:SF288">
    <property type="entry name" value="CELL DIVISION PROTEIN YTFB"/>
    <property type="match status" value="1"/>
</dbReference>
<evidence type="ECO:0000313" key="10">
    <source>
        <dbReference type="EMBL" id="VAW10381.1"/>
    </source>
</evidence>
<evidence type="ECO:0000256" key="4">
    <source>
        <dbReference type="ARBA" id="ARBA00022801"/>
    </source>
</evidence>
<evidence type="ECO:0000256" key="6">
    <source>
        <dbReference type="ARBA" id="ARBA00023049"/>
    </source>
</evidence>
<dbReference type="InterPro" id="IPR016047">
    <property type="entry name" value="M23ase_b-sheet_dom"/>
</dbReference>
<dbReference type="AlphaFoldDB" id="A0A3B0SVG8"/>
<keyword evidence="3" id="KW-0479">Metal-binding</keyword>
<dbReference type="Pfam" id="PF19353">
    <property type="entry name" value="DUF5930"/>
    <property type="match status" value="1"/>
</dbReference>
<sequence>MAYQMPIDRMTFGDRLANAFRERQIYVRSEGHVRFITLRPWVQIGFVLVLMGLGGWIAFVTLSVAFKDNVIASKKRQYASMQTVYEDRITDMLSSMDQVNGRLLLNQDSVDSRLDTVRQIQGALETRQRQIATLMSQQFGVSVSELIPAAVPADTGPVVTEGTNGSRILIQLEPRSPDTRYSRVPGQQSSLDAATEGRAYRRLKTRLRQLADAQKAVLGMLEAKGGATTKALEKVIAGLGFKPSKFLTKPKRESGIGGPLILIGAFDPSSASSAEEQQIVRIDRQQRSLISYRNALLSMPVRPPMSNMDNYRVSSMFGARNDPFKKVRALHTGLDLPRKMGTLVRATASGKVKRAGWAGAYGRLIEITHDNGLSTRYAHLSKINIKVGQVVKAGQAIGRVGSSGRSTGPHLHYETRVNGLAANPRKYLSAGKYVLK</sequence>